<proteinExistence type="predicted"/>
<keyword evidence="4" id="KW-1185">Reference proteome</keyword>
<dbReference type="EMBL" id="JACHMC010000001">
    <property type="protein sequence ID" value="MBB4882200.1"/>
    <property type="molecule type" value="Genomic_DNA"/>
</dbReference>
<reference evidence="3 4" key="1">
    <citation type="submission" date="2020-08" db="EMBL/GenBank/DDBJ databases">
        <title>Sequencing the genomes of 1000 actinobacteria strains.</title>
        <authorList>
            <person name="Klenk H.-P."/>
        </authorList>
    </citation>
    <scope>NUCLEOTIDE SEQUENCE [LARGE SCALE GENOMIC DNA]</scope>
    <source>
        <strain evidence="3 4">DSM 19079</strain>
    </source>
</reference>
<dbReference type="GO" id="GO:0032259">
    <property type="term" value="P:methylation"/>
    <property type="evidence" value="ECO:0007669"/>
    <property type="project" value="UniProtKB-KW"/>
</dbReference>
<feature type="region of interest" description="Disordered" evidence="1">
    <location>
        <begin position="296"/>
        <end position="315"/>
    </location>
</feature>
<keyword evidence="3" id="KW-0808">Transferase</keyword>
<dbReference type="GO" id="GO:0008168">
    <property type="term" value="F:methyltransferase activity"/>
    <property type="evidence" value="ECO:0007669"/>
    <property type="project" value="UniProtKB-KW"/>
</dbReference>
<comment type="caution">
    <text evidence="3">The sequence shown here is derived from an EMBL/GenBank/DDBJ whole genome shotgun (WGS) entry which is preliminary data.</text>
</comment>
<dbReference type="InterPro" id="IPR029063">
    <property type="entry name" value="SAM-dependent_MTases_sf"/>
</dbReference>
<dbReference type="Gene3D" id="3.40.50.150">
    <property type="entry name" value="Vaccinia Virus protein VP39"/>
    <property type="match status" value="1"/>
</dbReference>
<gene>
    <name evidence="3" type="ORF">BJ976_000551</name>
</gene>
<protein>
    <submittedName>
        <fullName evidence="3">SAM-dependent methyltransferase</fullName>
    </submittedName>
</protein>
<dbReference type="Pfam" id="PF18096">
    <property type="entry name" value="Thump_like"/>
    <property type="match status" value="1"/>
</dbReference>
<dbReference type="SUPFAM" id="SSF53335">
    <property type="entry name" value="S-adenosyl-L-methionine-dependent methyltransferases"/>
    <property type="match status" value="1"/>
</dbReference>
<dbReference type="Proteomes" id="UP000560081">
    <property type="component" value="Unassembled WGS sequence"/>
</dbReference>
<evidence type="ECO:0000256" key="1">
    <source>
        <dbReference type="SAM" id="MobiDB-lite"/>
    </source>
</evidence>
<dbReference type="InterPro" id="IPR041497">
    <property type="entry name" value="Thump-like"/>
</dbReference>
<name>A0A4Y8X358_9MICC</name>
<dbReference type="RefSeq" id="WP_135028641.1">
    <property type="nucleotide sequence ID" value="NZ_BMLA01000006.1"/>
</dbReference>
<sequence length="460" mass="47918">MARSQRPARSSRPRRPRTDGAGRAPGPRAADSATDPTCLGPVLEPEGRALLDALGDVSGQDPLALSSRLRAEGHPPERVAAVLTQAGLRAKGRARLGDDVDRLLLTRDGLEQATRPVVADLHAARLHAAGVGRVVDLGCGLGLDALAFVRAGLETVAVERDPTVAAAAAANLAAHPGARVVEGDALAWAAEHLAAADDLGAAVWLDPARRRLSGSGADRVFDPEAFSPPLSFVTSLAALGHTVGVKLGPGIPHEALPADAEAQWTSVDGDVTEAVLWFGAARRLDVRRAALAVDTRAPDGPRTAELTSPGGEEASPAVDAVGEEGMAGLVGQVLIEPDGAVIRAHLVTDLAVALGPDVRLLDPHLAYLVAPDAPAHPLGRRHRVLAVHDLDVKALRRWARETGVGRLDVKKRGVSITPEELRRRVLGGGRRSGGRHATLVLARVGDRRHALEVEPLDAGA</sequence>
<keyword evidence="3" id="KW-0489">Methyltransferase</keyword>
<dbReference type="OrthoDB" id="9810570at2"/>
<dbReference type="AlphaFoldDB" id="A0A4Y8X358"/>
<feature type="compositionally biased region" description="Low complexity" evidence="1">
    <location>
        <begin position="19"/>
        <end position="31"/>
    </location>
</feature>
<evidence type="ECO:0000259" key="2">
    <source>
        <dbReference type="Pfam" id="PF18096"/>
    </source>
</evidence>
<accession>A0A4Y8X358</accession>
<evidence type="ECO:0000313" key="3">
    <source>
        <dbReference type="EMBL" id="MBB4882200.1"/>
    </source>
</evidence>
<feature type="region of interest" description="Disordered" evidence="1">
    <location>
        <begin position="1"/>
        <end position="42"/>
    </location>
</feature>
<organism evidence="3 4">
    <name type="scientific">Micrococcus flavus</name>
    <dbReference type="NCBI Taxonomy" id="384602"/>
    <lineage>
        <taxon>Bacteria</taxon>
        <taxon>Bacillati</taxon>
        <taxon>Actinomycetota</taxon>
        <taxon>Actinomycetes</taxon>
        <taxon>Micrococcales</taxon>
        <taxon>Micrococcaceae</taxon>
        <taxon>Micrococcus</taxon>
    </lineage>
</organism>
<feature type="domain" description="THUMP-like" evidence="2">
    <location>
        <begin position="379"/>
        <end position="452"/>
    </location>
</feature>
<evidence type="ECO:0000313" key="4">
    <source>
        <dbReference type="Proteomes" id="UP000560081"/>
    </source>
</evidence>